<feature type="region of interest" description="Disordered" evidence="1">
    <location>
        <begin position="195"/>
        <end position="252"/>
    </location>
</feature>
<organism evidence="2 3">
    <name type="scientific">Steccherinum ochraceum</name>
    <dbReference type="NCBI Taxonomy" id="92696"/>
    <lineage>
        <taxon>Eukaryota</taxon>
        <taxon>Fungi</taxon>
        <taxon>Dikarya</taxon>
        <taxon>Basidiomycota</taxon>
        <taxon>Agaricomycotina</taxon>
        <taxon>Agaricomycetes</taxon>
        <taxon>Polyporales</taxon>
        <taxon>Steccherinaceae</taxon>
        <taxon>Steccherinum</taxon>
    </lineage>
</organism>
<feature type="compositionally biased region" description="Gly residues" evidence="1">
    <location>
        <begin position="616"/>
        <end position="628"/>
    </location>
</feature>
<evidence type="ECO:0000256" key="1">
    <source>
        <dbReference type="SAM" id="MobiDB-lite"/>
    </source>
</evidence>
<feature type="region of interest" description="Disordered" evidence="1">
    <location>
        <begin position="268"/>
        <end position="321"/>
    </location>
</feature>
<protein>
    <submittedName>
        <fullName evidence="2">Uncharacterized protein</fullName>
    </submittedName>
</protein>
<evidence type="ECO:0000313" key="3">
    <source>
        <dbReference type="Proteomes" id="UP000292702"/>
    </source>
</evidence>
<reference evidence="2 3" key="1">
    <citation type="submission" date="2018-11" db="EMBL/GenBank/DDBJ databases">
        <title>Genome assembly of Steccherinum ochraceum LE-BIN_3174, the white-rot fungus of the Steccherinaceae family (The Residual Polyporoid clade, Polyporales, Basidiomycota).</title>
        <authorList>
            <person name="Fedorova T.V."/>
            <person name="Glazunova O.A."/>
            <person name="Landesman E.O."/>
            <person name="Moiseenko K.V."/>
            <person name="Psurtseva N.V."/>
            <person name="Savinova O.S."/>
            <person name="Shakhova N.V."/>
            <person name="Tyazhelova T.V."/>
            <person name="Vasina D.V."/>
        </authorList>
    </citation>
    <scope>NUCLEOTIDE SEQUENCE [LARGE SCALE GENOMIC DNA]</scope>
    <source>
        <strain evidence="2 3">LE-BIN_3174</strain>
    </source>
</reference>
<name>A0A4R0RST3_9APHY</name>
<dbReference type="AlphaFoldDB" id="A0A4R0RST3"/>
<feature type="compositionally biased region" description="Low complexity" evidence="1">
    <location>
        <begin position="548"/>
        <end position="562"/>
    </location>
</feature>
<proteinExistence type="predicted"/>
<feature type="region of interest" description="Disordered" evidence="1">
    <location>
        <begin position="417"/>
        <end position="736"/>
    </location>
</feature>
<comment type="caution">
    <text evidence="2">The sequence shown here is derived from an EMBL/GenBank/DDBJ whole genome shotgun (WGS) entry which is preliminary data.</text>
</comment>
<accession>A0A4R0RST3</accession>
<feature type="compositionally biased region" description="Polar residues" evidence="1">
    <location>
        <begin position="637"/>
        <end position="653"/>
    </location>
</feature>
<sequence length="736" mass="77019">MPARPRTPSPGPDEPRYLTVVSPYPLHANMELLGDLKQCVYWLATCMDSDPLLAVFHKPSAPNMIIIEVDRSFNDWDSLLGEHKWIDFLRSPSQEDKDKVSQIFYCTFSTGRQVQKHGWLRKDVQSEWFDVWKRNNKIVKYPYPKSSYCATPPEDKTNAPLCRPLPVKSFPPPPPVRLPPVGSPEWLKLKEAEGKTPSMAAKGAWGKGAPGRASAPGSSKAGHAKGVPTLASGAARPNAPARSISSPAGPVLPPGINSPVPLVIPTASARSGQAPSSTSPLSAGAEGDWPGVPPALTRGSSAASGSSSSSSDSGQATPAAHDGGAIAHAMATLSFDDDLWEAGQNDGEMLNRTRVFQDFDGPEAPVEVVEATPAEPQLEWAGYVFKDDEDSLNKEPEIECTIHGKLCKKGICKQYKAQKREKERAKEASDRRAAMEKKAAEREKKKRDGGVKPKYNMLPARSTPAHFVPPTSTIAEGAWGRAPAGAASSSVSPNPISPSADGGAPAARPAKGRRMNIVAAPLMEPVPFVPKTAGPTSDGASTTGGWGNPSNGPWGPSAGGPSTNAVHKKAPSSVSSGGWGKISNGPWGPPPGAGTRGKGPSSVSSNGWGHVSNGPWGPGSNNGGGGGAEGKKKGPSSVASTASSGWGNVSNGPWGSRAPSVHGYTDEEDDDDARTVDGGDAEEEEERGRAGAEVWASDDAPKGANKSWADQVEEEDGKSVISSNGGWGKVSNGPWK</sequence>
<feature type="compositionally biased region" description="Polar residues" evidence="1">
    <location>
        <begin position="268"/>
        <end position="281"/>
    </location>
</feature>
<dbReference type="Proteomes" id="UP000292702">
    <property type="component" value="Unassembled WGS sequence"/>
</dbReference>
<gene>
    <name evidence="2" type="ORF">EIP91_007742</name>
</gene>
<keyword evidence="3" id="KW-1185">Reference proteome</keyword>
<feature type="compositionally biased region" description="Low complexity" evidence="1">
    <location>
        <begin position="299"/>
        <end position="314"/>
    </location>
</feature>
<evidence type="ECO:0000313" key="2">
    <source>
        <dbReference type="EMBL" id="TCD69395.1"/>
    </source>
</evidence>
<feature type="compositionally biased region" description="Low complexity" evidence="1">
    <location>
        <begin position="475"/>
        <end position="509"/>
    </location>
</feature>
<feature type="compositionally biased region" description="Basic and acidic residues" evidence="1">
    <location>
        <begin position="418"/>
        <end position="451"/>
    </location>
</feature>
<dbReference type="EMBL" id="RWJN01000042">
    <property type="protein sequence ID" value="TCD69395.1"/>
    <property type="molecule type" value="Genomic_DNA"/>
</dbReference>
<dbReference type="OrthoDB" id="3243413at2759"/>